<gene>
    <name evidence="1" type="ORF">HAX54_003170</name>
</gene>
<dbReference type="Proteomes" id="UP000823775">
    <property type="component" value="Unassembled WGS sequence"/>
</dbReference>
<feature type="non-terminal residue" evidence="1">
    <location>
        <position position="1"/>
    </location>
</feature>
<proteinExistence type="predicted"/>
<accession>A0ABS8WRY2</accession>
<evidence type="ECO:0000313" key="2">
    <source>
        <dbReference type="Proteomes" id="UP000823775"/>
    </source>
</evidence>
<keyword evidence="2" id="KW-1185">Reference proteome</keyword>
<comment type="caution">
    <text evidence="1">The sequence shown here is derived from an EMBL/GenBank/DDBJ whole genome shotgun (WGS) entry which is preliminary data.</text>
</comment>
<dbReference type="EMBL" id="JACEIK010011435">
    <property type="protein sequence ID" value="MCE3215672.1"/>
    <property type="molecule type" value="Genomic_DNA"/>
</dbReference>
<feature type="non-terminal residue" evidence="1">
    <location>
        <position position="129"/>
    </location>
</feature>
<sequence length="129" mass="14391">TGETPVLKCESPPCRIRAAKEDKKEEGTGVSPVKRWKHPSKCRFVAGEDPPNAGGSQFANSELAFKKSLTLELVKRGYQVGVHGFRPLPKPTFHLQFTGQDQQNTGVVPDELFFTQFSVKNRLFSDDSR</sequence>
<organism evidence="1 2">
    <name type="scientific">Datura stramonium</name>
    <name type="common">Jimsonweed</name>
    <name type="synonym">Common thornapple</name>
    <dbReference type="NCBI Taxonomy" id="4076"/>
    <lineage>
        <taxon>Eukaryota</taxon>
        <taxon>Viridiplantae</taxon>
        <taxon>Streptophyta</taxon>
        <taxon>Embryophyta</taxon>
        <taxon>Tracheophyta</taxon>
        <taxon>Spermatophyta</taxon>
        <taxon>Magnoliopsida</taxon>
        <taxon>eudicotyledons</taxon>
        <taxon>Gunneridae</taxon>
        <taxon>Pentapetalae</taxon>
        <taxon>asterids</taxon>
        <taxon>lamiids</taxon>
        <taxon>Solanales</taxon>
        <taxon>Solanaceae</taxon>
        <taxon>Solanoideae</taxon>
        <taxon>Datureae</taxon>
        <taxon>Datura</taxon>
    </lineage>
</organism>
<evidence type="ECO:0000313" key="1">
    <source>
        <dbReference type="EMBL" id="MCE3215672.1"/>
    </source>
</evidence>
<reference evidence="1 2" key="1">
    <citation type="journal article" date="2021" name="BMC Genomics">
        <title>Datura genome reveals duplications of psychoactive alkaloid biosynthetic genes and high mutation rate following tissue culture.</title>
        <authorList>
            <person name="Rajewski A."/>
            <person name="Carter-House D."/>
            <person name="Stajich J."/>
            <person name="Litt A."/>
        </authorList>
    </citation>
    <scope>NUCLEOTIDE SEQUENCE [LARGE SCALE GENOMIC DNA]</scope>
    <source>
        <strain evidence="1">AR-01</strain>
    </source>
</reference>
<name>A0ABS8WRY2_DATST</name>
<protein>
    <submittedName>
        <fullName evidence="1">Uncharacterized protein</fullName>
    </submittedName>
</protein>